<dbReference type="InterPro" id="IPR003593">
    <property type="entry name" value="AAA+_ATPase"/>
</dbReference>
<reference evidence="13 14" key="1">
    <citation type="submission" date="2020-07" db="EMBL/GenBank/DDBJ databases">
        <title>Metarhizium humberi genome.</title>
        <authorList>
            <person name="Lysoe E."/>
        </authorList>
    </citation>
    <scope>NUCLEOTIDE SEQUENCE [LARGE SCALE GENOMIC DNA]</scope>
    <source>
        <strain evidence="13 14">ESALQ1638</strain>
    </source>
</reference>
<dbReference type="EMBL" id="JACEFI010000004">
    <property type="protein sequence ID" value="KAH0598809.1"/>
    <property type="molecule type" value="Genomic_DNA"/>
</dbReference>
<dbReference type="Pfam" id="PF00005">
    <property type="entry name" value="ABC_tran"/>
    <property type="match status" value="2"/>
</dbReference>
<dbReference type="InterPro" id="IPR011527">
    <property type="entry name" value="ABC1_TM_dom"/>
</dbReference>
<dbReference type="PANTHER" id="PTHR24223:SF345">
    <property type="entry name" value="ABC MULTIDRUG TRANSPORTER (EUROFUNG)"/>
    <property type="match status" value="1"/>
</dbReference>
<evidence type="ECO:0000256" key="6">
    <source>
        <dbReference type="ARBA" id="ARBA00022840"/>
    </source>
</evidence>
<dbReference type="Gene3D" id="1.20.1560.10">
    <property type="entry name" value="ABC transporter type 1, transmembrane domain"/>
    <property type="match status" value="2"/>
</dbReference>
<feature type="transmembrane region" description="Helical" evidence="10">
    <location>
        <begin position="476"/>
        <end position="500"/>
    </location>
</feature>
<name>A0A9P8MGE2_9HYPO</name>
<organism evidence="13 14">
    <name type="scientific">Metarhizium humberi</name>
    <dbReference type="NCBI Taxonomy" id="2596975"/>
    <lineage>
        <taxon>Eukaryota</taxon>
        <taxon>Fungi</taxon>
        <taxon>Dikarya</taxon>
        <taxon>Ascomycota</taxon>
        <taxon>Pezizomycotina</taxon>
        <taxon>Sordariomycetes</taxon>
        <taxon>Hypocreomycetidae</taxon>
        <taxon>Hypocreales</taxon>
        <taxon>Clavicipitaceae</taxon>
        <taxon>Metarhizium</taxon>
    </lineage>
</organism>
<evidence type="ECO:0000256" key="9">
    <source>
        <dbReference type="SAM" id="MobiDB-lite"/>
    </source>
</evidence>
<comment type="subcellular location">
    <subcellularLocation>
        <location evidence="1">Cell membrane</location>
        <topology evidence="1">Multi-pass membrane protein</topology>
    </subcellularLocation>
</comment>
<evidence type="ECO:0000259" key="11">
    <source>
        <dbReference type="PROSITE" id="PS50893"/>
    </source>
</evidence>
<dbReference type="SUPFAM" id="SSF52540">
    <property type="entry name" value="P-loop containing nucleoside triphosphate hydrolases"/>
    <property type="match status" value="2"/>
</dbReference>
<dbReference type="InterPro" id="IPR027417">
    <property type="entry name" value="P-loop_NTPase"/>
</dbReference>
<dbReference type="InterPro" id="IPR003439">
    <property type="entry name" value="ABC_transporter-like_ATP-bd"/>
</dbReference>
<feature type="domain" description="ABC transporter" evidence="11">
    <location>
        <begin position="49"/>
        <end position="270"/>
    </location>
</feature>
<feature type="region of interest" description="Disordered" evidence="9">
    <location>
        <begin position="272"/>
        <end position="293"/>
    </location>
</feature>
<evidence type="ECO:0000259" key="12">
    <source>
        <dbReference type="PROSITE" id="PS50929"/>
    </source>
</evidence>
<keyword evidence="3" id="KW-1003">Cell membrane</keyword>
<dbReference type="GO" id="GO:0005886">
    <property type="term" value="C:plasma membrane"/>
    <property type="evidence" value="ECO:0007669"/>
    <property type="project" value="UniProtKB-SubCell"/>
</dbReference>
<dbReference type="PROSITE" id="PS50893">
    <property type="entry name" value="ABC_TRANSPORTER_2"/>
    <property type="match status" value="2"/>
</dbReference>
<dbReference type="AlphaFoldDB" id="A0A9P8MGE2"/>
<dbReference type="Proteomes" id="UP000764110">
    <property type="component" value="Unassembled WGS sequence"/>
</dbReference>
<feature type="transmembrane region" description="Helical" evidence="10">
    <location>
        <begin position="354"/>
        <end position="383"/>
    </location>
</feature>
<keyword evidence="14" id="KW-1185">Reference proteome</keyword>
<gene>
    <name evidence="13" type="ORF">MHUMG1_02921</name>
</gene>
<sequence length="836" mass="91875">MMMTIFPKFVGIMANVDRIQSFLLEPSRVDCRKIIDGSLITETENYTGIRLDDVTVKFKSTAAATLNHINLNLPKHSITACAGPTGCGKTTLAKTILGEVSPVQGIVMVSSRRIAYCDQRVWIPTGTIRDIICTFATEIDESLYREALRICCLDYDLQRLPDGDKTVVGSQGVNLSGGQRQRIALARMVYSGASIAVLDDPFSALDGATENKVVDNLLGKNGWFRRAKVTAFIITNADGIILLQDGHISAQGDWRAIKSRASEMLKFNFEETQSSTVEPTGKSQYSTAKQAETDADKDLHRSVGDMTLYSYYIRSVGVWNFLLLATCTALYATFNTFTTYWFKLWTESDGDRVVFYIVGYVLLAFTAWAATSANLWSTFILLAPRSGRLLHQSLLTTTMVAPLLNFSSTDVGIVLNRQLRVLELESYSSLNSWFLETTEGLVSIRAFNWIKPATSKNLENLETSIRPSYCLVSLQCWLNLVLDLLVSCIAIGIILIAALWRSETSAANVGVSLNLILVANTTLVRLVESFTQLEVSLGAIARLNEVETQTPSEDRPWEDQIPPSSWPEKGSLTLSGFSAGYNDDHNVLRDINLSVGRGEKLVICGRTGSGKSTILLGILRLIESSGEVEIDRRLLSQVPRNIIRKRAFITVPQEPLFLPSASLSFNLDPDAQASEHMLQEALQSVGIWDVVCEIARRKDSDPLSQPASSLQALSAGQLQLISMARAIVKMKIISQGVEYKDGGVNVDSPKPILVLDEATASLDAKTEGRIYDIIESEFVADGYTVVIVAHRVSVLAKTMRPGKDKVAWLQDGRVAKVGDYEEIAKFASSTAIGEGQ</sequence>
<accession>A0A9P8MGE2</accession>
<keyword evidence="6" id="KW-0067">ATP-binding</keyword>
<keyword evidence="2" id="KW-0813">Transport</keyword>
<keyword evidence="4 10" id="KW-0812">Transmembrane</keyword>
<dbReference type="GO" id="GO:0016887">
    <property type="term" value="F:ATP hydrolysis activity"/>
    <property type="evidence" value="ECO:0007669"/>
    <property type="project" value="InterPro"/>
</dbReference>
<feature type="domain" description="ABC transporter" evidence="11">
    <location>
        <begin position="572"/>
        <end position="836"/>
    </location>
</feature>
<dbReference type="Gene3D" id="3.40.50.300">
    <property type="entry name" value="P-loop containing nucleotide triphosphate hydrolases"/>
    <property type="match status" value="2"/>
</dbReference>
<evidence type="ECO:0000256" key="2">
    <source>
        <dbReference type="ARBA" id="ARBA00022448"/>
    </source>
</evidence>
<keyword evidence="7 10" id="KW-1133">Transmembrane helix</keyword>
<dbReference type="GO" id="GO:0005524">
    <property type="term" value="F:ATP binding"/>
    <property type="evidence" value="ECO:0007669"/>
    <property type="project" value="UniProtKB-KW"/>
</dbReference>
<dbReference type="GO" id="GO:0140359">
    <property type="term" value="F:ABC-type transporter activity"/>
    <property type="evidence" value="ECO:0007669"/>
    <property type="project" value="InterPro"/>
</dbReference>
<proteinExistence type="predicted"/>
<evidence type="ECO:0000256" key="4">
    <source>
        <dbReference type="ARBA" id="ARBA00022692"/>
    </source>
</evidence>
<evidence type="ECO:0000256" key="5">
    <source>
        <dbReference type="ARBA" id="ARBA00022741"/>
    </source>
</evidence>
<evidence type="ECO:0000256" key="7">
    <source>
        <dbReference type="ARBA" id="ARBA00022989"/>
    </source>
</evidence>
<dbReference type="SMART" id="SM00382">
    <property type="entry name" value="AAA"/>
    <property type="match status" value="2"/>
</dbReference>
<dbReference type="PROSITE" id="PS50929">
    <property type="entry name" value="ABC_TM1F"/>
    <property type="match status" value="1"/>
</dbReference>
<evidence type="ECO:0000313" key="14">
    <source>
        <dbReference type="Proteomes" id="UP000764110"/>
    </source>
</evidence>
<dbReference type="PROSITE" id="PS00211">
    <property type="entry name" value="ABC_TRANSPORTER_1"/>
    <property type="match status" value="2"/>
</dbReference>
<feature type="transmembrane region" description="Helical" evidence="10">
    <location>
        <begin position="311"/>
        <end position="334"/>
    </location>
</feature>
<feature type="compositionally biased region" description="Polar residues" evidence="9">
    <location>
        <begin position="272"/>
        <end position="290"/>
    </location>
</feature>
<dbReference type="InterPro" id="IPR036640">
    <property type="entry name" value="ABC1_TM_sf"/>
</dbReference>
<comment type="caution">
    <text evidence="13">The sequence shown here is derived from an EMBL/GenBank/DDBJ whole genome shotgun (WGS) entry which is preliminary data.</text>
</comment>
<dbReference type="InterPro" id="IPR050173">
    <property type="entry name" value="ABC_transporter_C-like"/>
</dbReference>
<dbReference type="CDD" id="cd18580">
    <property type="entry name" value="ABC_6TM_ABCC_D2"/>
    <property type="match status" value="1"/>
</dbReference>
<protein>
    <recommendedName>
        <fullName evidence="15">ABC transporter</fullName>
    </recommendedName>
</protein>
<dbReference type="PANTHER" id="PTHR24223">
    <property type="entry name" value="ATP-BINDING CASSETTE SUB-FAMILY C"/>
    <property type="match status" value="1"/>
</dbReference>
<dbReference type="InterPro" id="IPR017871">
    <property type="entry name" value="ABC_transporter-like_CS"/>
</dbReference>
<feature type="region of interest" description="Disordered" evidence="9">
    <location>
        <begin position="548"/>
        <end position="567"/>
    </location>
</feature>
<dbReference type="Pfam" id="PF00664">
    <property type="entry name" value="ABC_membrane"/>
    <property type="match status" value="1"/>
</dbReference>
<keyword evidence="5" id="KW-0547">Nucleotide-binding</keyword>
<evidence type="ECO:0000313" key="13">
    <source>
        <dbReference type="EMBL" id="KAH0598809.1"/>
    </source>
</evidence>
<evidence type="ECO:0000256" key="1">
    <source>
        <dbReference type="ARBA" id="ARBA00004651"/>
    </source>
</evidence>
<feature type="domain" description="ABC transmembrane type-1" evidence="12">
    <location>
        <begin position="417"/>
        <end position="542"/>
    </location>
</feature>
<dbReference type="InterPro" id="IPR044726">
    <property type="entry name" value="ABCC_6TM_D2"/>
</dbReference>
<evidence type="ECO:0000256" key="3">
    <source>
        <dbReference type="ARBA" id="ARBA00022475"/>
    </source>
</evidence>
<evidence type="ECO:0000256" key="8">
    <source>
        <dbReference type="ARBA" id="ARBA00023136"/>
    </source>
</evidence>
<evidence type="ECO:0008006" key="15">
    <source>
        <dbReference type="Google" id="ProtNLM"/>
    </source>
</evidence>
<dbReference type="SUPFAM" id="SSF90123">
    <property type="entry name" value="ABC transporter transmembrane region"/>
    <property type="match status" value="1"/>
</dbReference>
<keyword evidence="8 10" id="KW-0472">Membrane</keyword>
<evidence type="ECO:0000256" key="10">
    <source>
        <dbReference type="SAM" id="Phobius"/>
    </source>
</evidence>